<evidence type="ECO:0000313" key="3">
    <source>
        <dbReference type="Proteomes" id="UP000009131"/>
    </source>
</evidence>
<accession>G7E3C5</accession>
<dbReference type="InterPro" id="IPR053221">
    <property type="entry name" value="Burnettramic_acid_biosynth"/>
</dbReference>
<reference evidence="2 3" key="2">
    <citation type="journal article" date="2012" name="Open Biol.">
        <title>Characteristics of nucleosomes and linker DNA regions on the genome of the basidiomycete Mixia osmundae revealed by mono- and dinucleosome mapping.</title>
        <authorList>
            <person name="Nishida H."/>
            <person name="Kondo S."/>
            <person name="Matsumoto T."/>
            <person name="Suzuki Y."/>
            <person name="Yoshikawa H."/>
            <person name="Taylor T.D."/>
            <person name="Sugiyama J."/>
        </authorList>
    </citation>
    <scope>NUCLEOTIDE SEQUENCE [LARGE SCALE GENOMIC DNA]</scope>
    <source>
        <strain evidence="3">CBS 9802 / IAM 14324 / JCM 22182 / KY 12970</strain>
    </source>
</reference>
<dbReference type="AlphaFoldDB" id="G7E3C5"/>
<feature type="coiled-coil region" evidence="1">
    <location>
        <begin position="4"/>
        <end position="31"/>
    </location>
</feature>
<dbReference type="RefSeq" id="XP_014567729.1">
    <property type="nucleotide sequence ID" value="XM_014712243.1"/>
</dbReference>
<keyword evidence="1" id="KW-0175">Coiled coil</keyword>
<keyword evidence="3" id="KW-1185">Reference proteome</keyword>
<gene>
    <name evidence="2" type="primary">Mo04013</name>
    <name evidence="2" type="ORF">E5Q_04013</name>
</gene>
<reference evidence="2 3" key="1">
    <citation type="journal article" date="2011" name="J. Gen. Appl. Microbiol.">
        <title>Draft genome sequencing of the enigmatic basidiomycete Mixia osmundae.</title>
        <authorList>
            <person name="Nishida H."/>
            <person name="Nagatsuka Y."/>
            <person name="Sugiyama J."/>
        </authorList>
    </citation>
    <scope>NUCLEOTIDE SEQUENCE [LARGE SCALE GENOMIC DNA]</scope>
    <source>
        <strain evidence="3">CBS 9802 / IAM 14324 / JCM 22182 / KY 12970</strain>
    </source>
</reference>
<dbReference type="eggNOG" id="ENOG502S0G3">
    <property type="taxonomic scope" value="Eukaryota"/>
</dbReference>
<protein>
    <submittedName>
        <fullName evidence="2">Uncharacterized protein</fullName>
    </submittedName>
</protein>
<name>G7E3C5_MIXOS</name>
<dbReference type="OMA" id="NHASAWI"/>
<evidence type="ECO:0000256" key="1">
    <source>
        <dbReference type="SAM" id="Coils"/>
    </source>
</evidence>
<dbReference type="PANTHER" id="PTHR38887:SF1">
    <property type="entry name" value="RAS MODIFICATION PROTEIN ERF4"/>
    <property type="match status" value="1"/>
</dbReference>
<dbReference type="InParanoid" id="G7E3C5"/>
<sequence length="452" mass="47392">MGIIKDAISNLIGLSAELNAARKERKELSKADGRAAADSSIISSEAPDAKVLDGESDLDSDNEAWILDEAAGQADLPNDAAVPQTSAELQAGKRPTAVPDLIKLVLNSPGLSPPTYTGDEQPLPGPVILPQRRPGARNRGFVRAYAPDLAAAGIDEATFLTFLKMYQHAQQASPIYETVVIGGLSPSILATAACTLANSAAQATKEVTGGRGQGQQFLAGMNKHLFRPRGLFALVMCFKPGAGHSVSLGQFDETTSIVQTAMTDQAGLSTPKAVAGTTEGEMALPYAVPLVFPGVDQKSSESKKALSNSKVIANYFDKRAQAKYAAQNPGSSLTQQRPSFASRFGDPTHAANQGGLVSLVSGGTIGKGKRRAGMQNLFTADGTPATQAMGRRGARVRGRGGVLRGRIIKNSVLYLMVTNLPSEQELTTAQHDIDLADEKDAEASAPKSEIVV</sequence>
<organism evidence="2 3">
    <name type="scientific">Mixia osmundae (strain CBS 9802 / IAM 14324 / JCM 22182 / KY 12970)</name>
    <dbReference type="NCBI Taxonomy" id="764103"/>
    <lineage>
        <taxon>Eukaryota</taxon>
        <taxon>Fungi</taxon>
        <taxon>Dikarya</taxon>
        <taxon>Basidiomycota</taxon>
        <taxon>Pucciniomycotina</taxon>
        <taxon>Mixiomycetes</taxon>
        <taxon>Mixiales</taxon>
        <taxon>Mixiaceae</taxon>
        <taxon>Mixia</taxon>
    </lineage>
</organism>
<dbReference type="HOGENOM" id="CLU_023303_2_0_1"/>
<proteinExistence type="predicted"/>
<dbReference type="EMBL" id="BABT02000119">
    <property type="protein sequence ID" value="GAA97335.1"/>
    <property type="molecule type" value="Genomic_DNA"/>
</dbReference>
<dbReference type="OrthoDB" id="3068835at2759"/>
<comment type="caution">
    <text evidence="2">The sequence shown here is derived from an EMBL/GenBank/DDBJ whole genome shotgun (WGS) entry which is preliminary data.</text>
</comment>
<evidence type="ECO:0000313" key="2">
    <source>
        <dbReference type="EMBL" id="GAA97335.1"/>
    </source>
</evidence>
<dbReference type="Proteomes" id="UP000009131">
    <property type="component" value="Unassembled WGS sequence"/>
</dbReference>
<dbReference type="PANTHER" id="PTHR38887">
    <property type="entry name" value="CHROMOSOME 21, WHOLE GENOME SHOTGUN SEQUENCE"/>
    <property type="match status" value="1"/>
</dbReference>